<name>A0A915CPZ6_9BILA</name>
<feature type="region of interest" description="Disordered" evidence="1">
    <location>
        <begin position="180"/>
        <end position="204"/>
    </location>
</feature>
<dbReference type="Pfam" id="PF24446">
    <property type="entry name" value="DUF7565"/>
    <property type="match status" value="1"/>
</dbReference>
<evidence type="ECO:0000313" key="4">
    <source>
        <dbReference type="WBParaSite" id="jg11354"/>
    </source>
</evidence>
<proteinExistence type="predicted"/>
<evidence type="ECO:0000256" key="1">
    <source>
        <dbReference type="SAM" id="MobiDB-lite"/>
    </source>
</evidence>
<feature type="compositionally biased region" description="Low complexity" evidence="1">
    <location>
        <begin position="190"/>
        <end position="204"/>
    </location>
</feature>
<keyword evidence="3" id="KW-1185">Reference proteome</keyword>
<evidence type="ECO:0000259" key="2">
    <source>
        <dbReference type="SMART" id="SM00355"/>
    </source>
</evidence>
<dbReference type="WBParaSite" id="jg11354">
    <property type="protein sequence ID" value="jg11354"/>
    <property type="gene ID" value="jg11354"/>
</dbReference>
<dbReference type="Proteomes" id="UP000887574">
    <property type="component" value="Unplaced"/>
</dbReference>
<feature type="domain" description="C2H2-type" evidence="2">
    <location>
        <begin position="357"/>
        <end position="379"/>
    </location>
</feature>
<feature type="compositionally biased region" description="Polar residues" evidence="1">
    <location>
        <begin position="239"/>
        <end position="252"/>
    </location>
</feature>
<accession>A0A915CPZ6</accession>
<dbReference type="SMART" id="SM00355">
    <property type="entry name" value="ZnF_C2H2"/>
    <property type="match status" value="4"/>
</dbReference>
<feature type="region of interest" description="Disordered" evidence="1">
    <location>
        <begin position="221"/>
        <end position="265"/>
    </location>
</feature>
<feature type="domain" description="C2H2-type" evidence="2">
    <location>
        <begin position="2"/>
        <end position="27"/>
    </location>
</feature>
<feature type="compositionally biased region" description="Polar residues" evidence="1">
    <location>
        <begin position="96"/>
        <end position="120"/>
    </location>
</feature>
<reference evidence="4" key="1">
    <citation type="submission" date="2022-11" db="UniProtKB">
        <authorList>
            <consortium name="WormBaseParasite"/>
        </authorList>
    </citation>
    <scope>IDENTIFICATION</scope>
</reference>
<feature type="domain" description="C2H2-type" evidence="2">
    <location>
        <begin position="385"/>
        <end position="410"/>
    </location>
</feature>
<feature type="region of interest" description="Disordered" evidence="1">
    <location>
        <begin position="322"/>
        <end position="349"/>
    </location>
</feature>
<feature type="domain" description="C2H2-type" evidence="2">
    <location>
        <begin position="33"/>
        <end position="57"/>
    </location>
</feature>
<evidence type="ECO:0000313" key="3">
    <source>
        <dbReference type="Proteomes" id="UP000887574"/>
    </source>
</evidence>
<dbReference type="AlphaFoldDB" id="A0A915CPZ6"/>
<feature type="compositionally biased region" description="Polar residues" evidence="1">
    <location>
        <begin position="131"/>
        <end position="141"/>
    </location>
</feature>
<protein>
    <submittedName>
        <fullName evidence="4">C2H2-type domain-containing protein</fullName>
    </submittedName>
</protein>
<feature type="region of interest" description="Disordered" evidence="1">
    <location>
        <begin position="96"/>
        <end position="143"/>
    </location>
</feature>
<dbReference type="InterPro" id="IPR013087">
    <property type="entry name" value="Znf_C2H2_type"/>
</dbReference>
<sequence length="445" mass="49923">MFECHLCADAAKLDSVNELEAHIAADHFNCLPYWCDHCQFTRLPTEYTLCNHYEKVHGLSEYNIHYRFSREIFLKQQNIKSALKYAIENKQFSNKTRTGSVSDLEQKNSPIQTGVDSNLPANDKTEPYQCTGPNSSSNTISAKPPSVEVISLEHEEEEPATPNPFIEQTGQGFNFTEDFQARSSSTSRQAPLTSTPSTTAAPGSFGLKSVLNEVFFGEDRGQQSHSASYNQPREYGVPNKNSPYHQASSSYGPRSHYSPERPTSSSMALLNRCSEVINGGALNRFTQAMSNSSNAQEDEIKSEIVTEGYSLQDFYIDGSAATDLSEQSSSRPGPIIREESPPRRRNPKPAFEKGVLYQCLKCSSRVTGPCIIKHINYKHVKLPFFRCRACNKKSCQTAITSIASHIKLLHNGDMSLLESRYKECSRQIRAIRGQYFEIYKDFHAS</sequence>
<organism evidence="3 4">
    <name type="scientific">Ditylenchus dipsaci</name>
    <dbReference type="NCBI Taxonomy" id="166011"/>
    <lineage>
        <taxon>Eukaryota</taxon>
        <taxon>Metazoa</taxon>
        <taxon>Ecdysozoa</taxon>
        <taxon>Nematoda</taxon>
        <taxon>Chromadorea</taxon>
        <taxon>Rhabditida</taxon>
        <taxon>Tylenchina</taxon>
        <taxon>Tylenchomorpha</taxon>
        <taxon>Sphaerularioidea</taxon>
        <taxon>Anguinidae</taxon>
        <taxon>Anguininae</taxon>
        <taxon>Ditylenchus</taxon>
    </lineage>
</organism>
<dbReference type="InterPro" id="IPR055987">
    <property type="entry name" value="DUF7565"/>
</dbReference>